<feature type="region of interest" description="Disordered" evidence="2">
    <location>
        <begin position="693"/>
        <end position="722"/>
    </location>
</feature>
<dbReference type="STRING" id="158441.A0A226CXB4"/>
<dbReference type="PANTHER" id="PTHR33663:SF2">
    <property type="entry name" value="COILED-COIL DOMAIN-CONTAINING PROTEIN 177"/>
    <property type="match status" value="1"/>
</dbReference>
<organism evidence="3 4">
    <name type="scientific">Folsomia candida</name>
    <name type="common">Springtail</name>
    <dbReference type="NCBI Taxonomy" id="158441"/>
    <lineage>
        <taxon>Eukaryota</taxon>
        <taxon>Metazoa</taxon>
        <taxon>Ecdysozoa</taxon>
        <taxon>Arthropoda</taxon>
        <taxon>Hexapoda</taxon>
        <taxon>Collembola</taxon>
        <taxon>Entomobryomorpha</taxon>
        <taxon>Isotomoidea</taxon>
        <taxon>Isotomidae</taxon>
        <taxon>Proisotominae</taxon>
        <taxon>Folsomia</taxon>
    </lineage>
</organism>
<feature type="region of interest" description="Disordered" evidence="2">
    <location>
        <begin position="95"/>
        <end position="226"/>
    </location>
</feature>
<feature type="compositionally biased region" description="Basic residues" evidence="2">
    <location>
        <begin position="700"/>
        <end position="715"/>
    </location>
</feature>
<evidence type="ECO:0000313" key="3">
    <source>
        <dbReference type="EMBL" id="OXA37168.1"/>
    </source>
</evidence>
<gene>
    <name evidence="3" type="ORF">Fcan01_28044</name>
</gene>
<feature type="compositionally biased region" description="Polar residues" evidence="2">
    <location>
        <begin position="127"/>
        <end position="137"/>
    </location>
</feature>
<feature type="compositionally biased region" description="Polar residues" evidence="2">
    <location>
        <begin position="183"/>
        <end position="217"/>
    </location>
</feature>
<name>A0A226CXB4_FOLCA</name>
<evidence type="ECO:0000256" key="1">
    <source>
        <dbReference type="SAM" id="Coils"/>
    </source>
</evidence>
<evidence type="ECO:0000313" key="4">
    <source>
        <dbReference type="Proteomes" id="UP000198287"/>
    </source>
</evidence>
<sequence length="741" mass="86824">MSLNLDNFETDYSRDTPYILTSPRSLKACAVLGVQPIELVYRSLEEYEEALCDLPLSEIYRIYEENETKRQELLLKCREQRELIRHGYTMAVSQVFEESSSTTDDPPRHERPNSQQQQRNNKDKQQLIRSSVRSNIRSAGVLKNNKNVNNNRSSSPVARRYASAPSRNKQTGSQPNLYGVNFKRNNLKSSLTPLSPRAQSRSSSGRRLVFHQTSDTESATDEHGGHTLLIDNPYYASSRSVPDLTSKSNLDFRKIASSPRSHCPCNWEITDRNVLAGYLKQYSDILDSPDLSFEDRKIMECLILKKGKEMEWEKKSQEMRKLLEKERVQRWTENQLLMQNWQDKLAEKRHYENLENTKRYLDIQDKSLQSRSNLMLYIEERDRKVQRYLEEMNYKKKKSLLEKQKREALRQLEVGKAIEKLVEEDRTHRQILKDKLQRQMEEADTRKRLRERDYFRHVSEMNRMEDIKRTLKLEQLEQKTRESVEELKIQIEEKEHRARMNYLNRIRLRDQALSEGSGNKQKAMEKVQSIHSDLLKGLEEWHKKVLELHMEAQKRAEIKYNQEIHRRRIRVASDRILREERSSEMLRRVQELEEQRRGLLKATIQSKECKTARVKQDKDRKVQISRIRAHHAAELRNKLKEKLAPDTFAKKAARAEMELRIMKRIHNPPSGFSVRFNPKLLINKRCSSCYASSSGGGSNKRTHHDNHHSHSRHCAHSISGGGGGGSAKLASGFGGPIKCFH</sequence>
<keyword evidence="4" id="KW-1185">Reference proteome</keyword>
<comment type="caution">
    <text evidence="3">The sequence shown here is derived from an EMBL/GenBank/DDBJ whole genome shotgun (WGS) entry which is preliminary data.</text>
</comment>
<dbReference type="InterPro" id="IPR029090">
    <property type="entry name" value="DUF4659"/>
</dbReference>
<proteinExistence type="predicted"/>
<dbReference type="EMBL" id="LNIX01000063">
    <property type="protein sequence ID" value="OXA37168.1"/>
    <property type="molecule type" value="Genomic_DNA"/>
</dbReference>
<accession>A0A226CXB4</accession>
<keyword evidence="1" id="KW-0175">Coiled coil</keyword>
<evidence type="ECO:0000256" key="2">
    <source>
        <dbReference type="SAM" id="MobiDB-lite"/>
    </source>
</evidence>
<dbReference type="Proteomes" id="UP000198287">
    <property type="component" value="Unassembled WGS sequence"/>
</dbReference>
<dbReference type="PANTHER" id="PTHR33663">
    <property type="entry name" value="COILED-COIL DOMAIN-CONTAINING PROTEIN 177"/>
    <property type="match status" value="1"/>
</dbReference>
<reference evidence="3 4" key="1">
    <citation type="submission" date="2015-12" db="EMBL/GenBank/DDBJ databases">
        <title>The genome of Folsomia candida.</title>
        <authorList>
            <person name="Faddeeva A."/>
            <person name="Derks M.F."/>
            <person name="Anvar Y."/>
            <person name="Smit S."/>
            <person name="Van Straalen N."/>
            <person name="Roelofs D."/>
        </authorList>
    </citation>
    <scope>NUCLEOTIDE SEQUENCE [LARGE SCALE GENOMIC DNA]</scope>
    <source>
        <strain evidence="3 4">VU population</strain>
        <tissue evidence="3">Whole body</tissue>
    </source>
</reference>
<dbReference type="AlphaFoldDB" id="A0A226CXB4"/>
<feature type="compositionally biased region" description="Polar residues" evidence="2">
    <location>
        <begin position="165"/>
        <end position="176"/>
    </location>
</feature>
<dbReference type="OMA" id="GPFSQHN"/>
<evidence type="ECO:0008006" key="5">
    <source>
        <dbReference type="Google" id="ProtNLM"/>
    </source>
</evidence>
<feature type="coiled-coil region" evidence="1">
    <location>
        <begin position="391"/>
        <end position="497"/>
    </location>
</feature>
<protein>
    <recommendedName>
        <fullName evidence="5">Coiled-coil domain-containing protein 177</fullName>
    </recommendedName>
</protein>
<dbReference type="OrthoDB" id="200110at2759"/>